<feature type="chain" id="PRO_5016313074" description="Lectin-like protein BA14k" evidence="1">
    <location>
        <begin position="27"/>
        <end position="134"/>
    </location>
</feature>
<evidence type="ECO:0000256" key="1">
    <source>
        <dbReference type="SAM" id="SignalP"/>
    </source>
</evidence>
<evidence type="ECO:0008006" key="4">
    <source>
        <dbReference type="Google" id="ProtNLM"/>
    </source>
</evidence>
<evidence type="ECO:0000313" key="3">
    <source>
        <dbReference type="Proteomes" id="UP000249254"/>
    </source>
</evidence>
<evidence type="ECO:0000313" key="2">
    <source>
        <dbReference type="EMBL" id="RAK51694.1"/>
    </source>
</evidence>
<dbReference type="OrthoDB" id="10015908at2"/>
<sequence>MRKTLGAALIGLTVTGGMVIAGAAQAQPYPYYYPPATGYYDNGYYRPAPPAPYYNGYYNGYSNRYYGYGDSGAGLAGALIGSLLGDNYAGPPVPVDRYGPDPNGMIAPDGHRIKCKLRTGYDGYGHYGTYRQCW</sequence>
<proteinExistence type="predicted"/>
<comment type="caution">
    <text evidence="2">The sequence shown here is derived from an EMBL/GenBank/DDBJ whole genome shotgun (WGS) entry which is preliminary data.</text>
</comment>
<protein>
    <recommendedName>
        <fullName evidence="4">Lectin-like protein BA14k</fullName>
    </recommendedName>
</protein>
<keyword evidence="1" id="KW-0732">Signal</keyword>
<gene>
    <name evidence="2" type="ORF">DJ017_17835</name>
</gene>
<keyword evidence="3" id="KW-1185">Reference proteome</keyword>
<dbReference type="Proteomes" id="UP000249254">
    <property type="component" value="Unassembled WGS sequence"/>
</dbReference>
<accession>A0A328AE72</accession>
<dbReference type="EMBL" id="QFYQ01000002">
    <property type="protein sequence ID" value="RAK51694.1"/>
    <property type="molecule type" value="Genomic_DNA"/>
</dbReference>
<reference evidence="3" key="1">
    <citation type="submission" date="2018-05" db="EMBL/GenBank/DDBJ databases">
        <authorList>
            <person name="Li X."/>
        </authorList>
    </citation>
    <scope>NUCLEOTIDE SEQUENCE [LARGE SCALE GENOMIC DNA]</scope>
    <source>
        <strain evidence="3">LX32</strain>
    </source>
</reference>
<name>A0A328AE72_9CAUL</name>
<dbReference type="RefSeq" id="WP_111530256.1">
    <property type="nucleotide sequence ID" value="NZ_JBHRSG010000003.1"/>
</dbReference>
<feature type="signal peptide" evidence="1">
    <location>
        <begin position="1"/>
        <end position="26"/>
    </location>
</feature>
<dbReference type="AlphaFoldDB" id="A0A328AE72"/>
<organism evidence="2 3">
    <name type="scientific">Phenylobacterium soli</name>
    <dbReference type="NCBI Taxonomy" id="2170551"/>
    <lineage>
        <taxon>Bacteria</taxon>
        <taxon>Pseudomonadati</taxon>
        <taxon>Pseudomonadota</taxon>
        <taxon>Alphaproteobacteria</taxon>
        <taxon>Caulobacterales</taxon>
        <taxon>Caulobacteraceae</taxon>
        <taxon>Phenylobacterium</taxon>
    </lineage>
</organism>